<dbReference type="Gene3D" id="3.40.630.30">
    <property type="match status" value="1"/>
</dbReference>
<protein>
    <recommendedName>
        <fullName evidence="3">N-acetyltransferase domain-containing protein</fullName>
    </recommendedName>
</protein>
<proteinExistence type="predicted"/>
<evidence type="ECO:0008006" key="3">
    <source>
        <dbReference type="Google" id="ProtNLM"/>
    </source>
</evidence>
<evidence type="ECO:0000313" key="1">
    <source>
        <dbReference type="EMBL" id="MBB3047298.1"/>
    </source>
</evidence>
<dbReference type="Proteomes" id="UP000537130">
    <property type="component" value="Unassembled WGS sequence"/>
</dbReference>
<name>A0A7W4Z5K7_9GAMM</name>
<comment type="caution">
    <text evidence="1">The sequence shown here is derived from an EMBL/GenBank/DDBJ whole genome shotgun (WGS) entry which is preliminary data.</text>
</comment>
<accession>A0A7W4Z5K7</accession>
<dbReference type="AlphaFoldDB" id="A0A7W4Z5K7"/>
<evidence type="ECO:0000313" key="2">
    <source>
        <dbReference type="Proteomes" id="UP000537130"/>
    </source>
</evidence>
<dbReference type="EMBL" id="JACHWY010000001">
    <property type="protein sequence ID" value="MBB3047298.1"/>
    <property type="molecule type" value="Genomic_DNA"/>
</dbReference>
<organism evidence="1 2">
    <name type="scientific">Litorivivens lipolytica</name>
    <dbReference type="NCBI Taxonomy" id="1524264"/>
    <lineage>
        <taxon>Bacteria</taxon>
        <taxon>Pseudomonadati</taxon>
        <taxon>Pseudomonadota</taxon>
        <taxon>Gammaproteobacteria</taxon>
        <taxon>Litorivivens</taxon>
    </lineage>
</organism>
<keyword evidence="2" id="KW-1185">Reference proteome</keyword>
<reference evidence="1 2" key="1">
    <citation type="submission" date="2020-08" db="EMBL/GenBank/DDBJ databases">
        <title>Genomic Encyclopedia of Type Strains, Phase III (KMG-III): the genomes of soil and plant-associated and newly described type strains.</title>
        <authorList>
            <person name="Whitman W."/>
        </authorList>
    </citation>
    <scope>NUCLEOTIDE SEQUENCE [LARGE SCALE GENOMIC DNA]</scope>
    <source>
        <strain evidence="1 2">CECT 8654</strain>
    </source>
</reference>
<gene>
    <name evidence="1" type="ORF">FHR99_001534</name>
</gene>
<sequence length="131" mass="15404">MQKYEKSCDQAYFIIQSKDGRRLGCVRMYNPSGKSFEWGSWLMISGAPPFAALESALLIYRYAVDLGFEEARLEVRQDNVSVWKFHENVFGARLVDESERDRFYIVEKSMIKRVLRVHAKRLRSYKSLPIQ</sequence>